<accession>A0A9N9CLV2</accession>
<dbReference type="InterPro" id="IPR013078">
    <property type="entry name" value="His_Pase_superF_clade-1"/>
</dbReference>
<dbReference type="Pfam" id="PF00300">
    <property type="entry name" value="His_Phos_1"/>
    <property type="match status" value="1"/>
</dbReference>
<evidence type="ECO:0000313" key="5">
    <source>
        <dbReference type="EMBL" id="CAG8603667.1"/>
    </source>
</evidence>
<dbReference type="GO" id="GO:0005829">
    <property type="term" value="C:cytosol"/>
    <property type="evidence" value="ECO:0007669"/>
    <property type="project" value="TreeGrafter"/>
</dbReference>
<feature type="region of interest" description="Disordered" evidence="4">
    <location>
        <begin position="210"/>
        <end position="238"/>
    </location>
</feature>
<dbReference type="CDD" id="cd07067">
    <property type="entry name" value="HP_PGM_like"/>
    <property type="match status" value="1"/>
</dbReference>
<feature type="binding site" evidence="3">
    <location>
        <begin position="10"/>
        <end position="17"/>
    </location>
    <ligand>
        <name>substrate</name>
    </ligand>
</feature>
<dbReference type="GO" id="GO:0043456">
    <property type="term" value="P:regulation of pentose-phosphate shunt"/>
    <property type="evidence" value="ECO:0007669"/>
    <property type="project" value="TreeGrafter"/>
</dbReference>
<name>A0A9N9CLV2_9GLOM</name>
<evidence type="ECO:0000256" key="3">
    <source>
        <dbReference type="PIRSR" id="PIRSR613078-2"/>
    </source>
</evidence>
<dbReference type="InterPro" id="IPR029033">
    <property type="entry name" value="His_PPase_superfam"/>
</dbReference>
<evidence type="ECO:0000256" key="2">
    <source>
        <dbReference type="PIRSR" id="PIRSR613078-1"/>
    </source>
</evidence>
<reference evidence="5" key="1">
    <citation type="submission" date="2021-06" db="EMBL/GenBank/DDBJ databases">
        <authorList>
            <person name="Kallberg Y."/>
            <person name="Tangrot J."/>
            <person name="Rosling A."/>
        </authorList>
    </citation>
    <scope>NUCLEOTIDE SEQUENCE</scope>
    <source>
        <strain evidence="5">CL551</strain>
    </source>
</reference>
<feature type="compositionally biased region" description="Polar residues" evidence="4">
    <location>
        <begin position="220"/>
        <end position="236"/>
    </location>
</feature>
<dbReference type="EMBL" id="CAJVPV010006350">
    <property type="protein sequence ID" value="CAG8603667.1"/>
    <property type="molecule type" value="Genomic_DNA"/>
</dbReference>
<dbReference type="PANTHER" id="PTHR46517">
    <property type="entry name" value="FRUCTOSE-2,6-BISPHOSPHATASE TIGAR"/>
    <property type="match status" value="1"/>
</dbReference>
<evidence type="ECO:0000256" key="4">
    <source>
        <dbReference type="SAM" id="MobiDB-lite"/>
    </source>
</evidence>
<gene>
    <name evidence="5" type="ORF">AMORRO_LOCUS7892</name>
</gene>
<keyword evidence="1" id="KW-0378">Hydrolase</keyword>
<dbReference type="AlphaFoldDB" id="A0A9N9CLV2"/>
<dbReference type="GO" id="GO:0004331">
    <property type="term" value="F:fructose-2,6-bisphosphate 2-phosphatase activity"/>
    <property type="evidence" value="ECO:0007669"/>
    <property type="project" value="TreeGrafter"/>
</dbReference>
<organism evidence="5 6">
    <name type="scientific">Acaulospora morrowiae</name>
    <dbReference type="NCBI Taxonomy" id="94023"/>
    <lineage>
        <taxon>Eukaryota</taxon>
        <taxon>Fungi</taxon>
        <taxon>Fungi incertae sedis</taxon>
        <taxon>Mucoromycota</taxon>
        <taxon>Glomeromycotina</taxon>
        <taxon>Glomeromycetes</taxon>
        <taxon>Diversisporales</taxon>
        <taxon>Acaulosporaceae</taxon>
        <taxon>Acaulospora</taxon>
    </lineage>
</organism>
<dbReference type="GO" id="GO:0045820">
    <property type="term" value="P:negative regulation of glycolytic process"/>
    <property type="evidence" value="ECO:0007669"/>
    <property type="project" value="TreeGrafter"/>
</dbReference>
<dbReference type="OrthoDB" id="354304at2759"/>
<dbReference type="SUPFAM" id="SSF53254">
    <property type="entry name" value="Phosphoglycerate mutase-like"/>
    <property type="match status" value="1"/>
</dbReference>
<evidence type="ECO:0000256" key="1">
    <source>
        <dbReference type="ARBA" id="ARBA00022801"/>
    </source>
</evidence>
<dbReference type="InterPro" id="IPR051695">
    <property type="entry name" value="Phosphoglycerate_Mutase"/>
</dbReference>
<feature type="active site" description="Tele-phosphohistidine intermediate" evidence="2">
    <location>
        <position position="11"/>
    </location>
</feature>
<keyword evidence="6" id="KW-1185">Reference proteome</keyword>
<dbReference type="Gene3D" id="3.40.50.1240">
    <property type="entry name" value="Phosphoglycerate mutase-like"/>
    <property type="match status" value="1"/>
</dbReference>
<sequence>MAQLHITVVRHAETNANLNHILQGHMDTKLNKSGMEQLELISRRLRKMKFDHIYSSDLYRAKRTAQAIAKNHPETPFTTDIRIRERDMGRLSGLTIYQALDFIKEEGTSWDDYGEPEEDFKAQVVDFFDEIIEKHLPSSEEYRKQLLKNGLDEIRNPHILIVTHGGTISKLVKEHLIMDLGFRVNDYLSMKHKAKNTGVTKFVVRRVDKPATDDDDSSSNATESDGNGSEKAPSTRQKIRLEGDITLWNCVSHLTSQGKRTHGDSQIDDL</sequence>
<feature type="binding site" evidence="3">
    <location>
        <position position="60"/>
    </location>
    <ligand>
        <name>substrate</name>
    </ligand>
</feature>
<protein>
    <submittedName>
        <fullName evidence="5">6286_t:CDS:1</fullName>
    </submittedName>
</protein>
<feature type="non-terminal residue" evidence="5">
    <location>
        <position position="270"/>
    </location>
</feature>
<comment type="caution">
    <text evidence="5">The sequence shown here is derived from an EMBL/GenBank/DDBJ whole genome shotgun (WGS) entry which is preliminary data.</text>
</comment>
<dbReference type="SMART" id="SM00855">
    <property type="entry name" value="PGAM"/>
    <property type="match status" value="1"/>
</dbReference>
<dbReference type="PANTHER" id="PTHR46517:SF1">
    <property type="entry name" value="FRUCTOSE-2,6-BISPHOSPHATASE TIGAR"/>
    <property type="match status" value="1"/>
</dbReference>
<feature type="active site" description="Proton donor/acceptor" evidence="2">
    <location>
        <position position="85"/>
    </location>
</feature>
<proteinExistence type="predicted"/>
<evidence type="ECO:0000313" key="6">
    <source>
        <dbReference type="Proteomes" id="UP000789342"/>
    </source>
</evidence>
<dbReference type="Proteomes" id="UP000789342">
    <property type="component" value="Unassembled WGS sequence"/>
</dbReference>